<evidence type="ECO:0000313" key="3">
    <source>
        <dbReference type="EMBL" id="CAZ96423.1"/>
    </source>
</evidence>
<evidence type="ECO:0000256" key="1">
    <source>
        <dbReference type="SAM" id="SignalP"/>
    </source>
</evidence>
<dbReference type="KEGG" id="zga:ZOBELLIA_2267"/>
<evidence type="ECO:0000259" key="2">
    <source>
        <dbReference type="Pfam" id="PF00144"/>
    </source>
</evidence>
<feature type="chain" id="PRO_5003402699" evidence="1">
    <location>
        <begin position="21"/>
        <end position="439"/>
    </location>
</feature>
<dbReference type="OrthoDB" id="9793489at2"/>
<gene>
    <name evidence="3" type="primary">pbpE</name>
    <name evidence="3" type="ordered locus">zobellia_2267</name>
</gene>
<organism evidence="3 4">
    <name type="scientific">Zobellia galactanivorans (strain DSM 12802 / CCUG 47099 / CIP 106680 / NCIMB 13871 / Dsij)</name>
    <dbReference type="NCBI Taxonomy" id="63186"/>
    <lineage>
        <taxon>Bacteria</taxon>
        <taxon>Pseudomonadati</taxon>
        <taxon>Bacteroidota</taxon>
        <taxon>Flavobacteriia</taxon>
        <taxon>Flavobacteriales</taxon>
        <taxon>Flavobacteriaceae</taxon>
        <taxon>Zobellia</taxon>
    </lineage>
</organism>
<dbReference type="InterPro" id="IPR050491">
    <property type="entry name" value="AmpC-like"/>
</dbReference>
<dbReference type="SUPFAM" id="SSF56601">
    <property type="entry name" value="beta-lactamase/transpeptidase-like"/>
    <property type="match status" value="1"/>
</dbReference>
<dbReference type="PANTHER" id="PTHR46825">
    <property type="entry name" value="D-ALANYL-D-ALANINE-CARBOXYPEPTIDASE/ENDOPEPTIDASE AMPH"/>
    <property type="match status" value="1"/>
</dbReference>
<dbReference type="Pfam" id="PF00144">
    <property type="entry name" value="Beta-lactamase"/>
    <property type="match status" value="1"/>
</dbReference>
<feature type="domain" description="Beta-lactamase-related" evidence="2">
    <location>
        <begin position="35"/>
        <end position="329"/>
    </location>
</feature>
<reference evidence="3 4" key="2">
    <citation type="journal article" date="2012" name="Environ. Microbiol.">
        <title>Characterization of the first alginolytic operons in a marine bacterium: from their emergence in marine Flavobacteriia to their independent transfers to marine Proteobacteria and human gut Bacteroides.</title>
        <authorList>
            <person name="Thomas F."/>
            <person name="Barbeyron T."/>
            <person name="Tonon T."/>
            <person name="Genicot S."/>
            <person name="Czjzek M."/>
            <person name="Michel G."/>
        </authorList>
    </citation>
    <scope>NUCLEOTIDE SEQUENCE [LARGE SCALE GENOMIC DNA]</scope>
    <source>
        <strain evidence="4">DSM 12802 / CCUG 47099 / CIP 106680 / NCIMB 13871 / Dsij</strain>
    </source>
</reference>
<dbReference type="Gene3D" id="3.40.710.10">
    <property type="entry name" value="DD-peptidase/beta-lactamase superfamily"/>
    <property type="match status" value="1"/>
</dbReference>
<dbReference type="PATRIC" id="fig|63186.3.peg.2232"/>
<keyword evidence="1" id="KW-0732">Signal</keyword>
<dbReference type="InterPro" id="IPR012338">
    <property type="entry name" value="Beta-lactam/transpept-like"/>
</dbReference>
<keyword evidence="4" id="KW-1185">Reference proteome</keyword>
<protein>
    <submittedName>
        <fullName evidence="3">Penicillin-binding protein 4*, family S12</fullName>
    </submittedName>
</protein>
<dbReference type="EMBL" id="FP476056">
    <property type="protein sequence ID" value="CAZ96423.1"/>
    <property type="molecule type" value="Genomic_DNA"/>
</dbReference>
<dbReference type="HOGENOM" id="CLU_020027_0_4_10"/>
<feature type="signal peptide" evidence="1">
    <location>
        <begin position="1"/>
        <end position="20"/>
    </location>
</feature>
<evidence type="ECO:0000313" key="4">
    <source>
        <dbReference type="Proteomes" id="UP000008898"/>
    </source>
</evidence>
<dbReference type="AlphaFoldDB" id="G0L5Q7"/>
<dbReference type="PANTHER" id="PTHR46825:SF9">
    <property type="entry name" value="BETA-LACTAMASE-RELATED DOMAIN-CONTAINING PROTEIN"/>
    <property type="match status" value="1"/>
</dbReference>
<reference evidence="4" key="1">
    <citation type="submission" date="2009-07" db="EMBL/GenBank/DDBJ databases">
        <title>Complete genome sequence of Zobellia galactanivorans Dsij.</title>
        <authorList>
            <consortium name="Genoscope - CEA"/>
        </authorList>
    </citation>
    <scope>NUCLEOTIDE SEQUENCE [LARGE SCALE GENOMIC DNA]</scope>
    <source>
        <strain evidence="4">DSM 12802 / CCUG 47099 / CIP 106680 / NCIMB 13871 / Dsij</strain>
    </source>
</reference>
<name>G0L5Q7_ZOBGA</name>
<proteinExistence type="predicted"/>
<sequence length="439" mass="48903">MRKSVFVPLVFLLITGSIFSQEFDTKKLDSLFATLETHDRFMGSVALSKNGKTIYSKTTGYADIETKQKINTTTKFRVGSISKMFTSALTFMAVEENKITLDQPLSNFFPSIKNASDITIGHLLSHRSGIMNVTSLPSYLLWNTQPKTRTQLLELIEQGGSVFNPDSKAEYSNSNYILLTFILEDVFKDNYANLIKDRIAVPLKLSNTYVGSSIDLTNNEAHSYSYDTQWKKSFETHMSIPLGAGAIVSTPNDLNTFARALFEGKLITSESLKQMKTFKDGYGMGLFEMPYFSKKGFGHNGGIDGFSSQLAIFPKDHISIALTSNGTRYSNNDIFIAVLAAYYGKSFDIPDFSTIEIAAEDLEKYLGTYASHQKKLKISITQNNGTLMAQATGQPSFPLEAVAKNVFEFHLAGVRLEFDPENKTMLLKQGGGVFKYKME</sequence>
<dbReference type="RefSeq" id="WP_013993623.1">
    <property type="nucleotide sequence ID" value="NC_015844.1"/>
</dbReference>
<accession>G0L5Q7</accession>
<dbReference type="Proteomes" id="UP000008898">
    <property type="component" value="Chromosome"/>
</dbReference>
<dbReference type="InterPro" id="IPR001466">
    <property type="entry name" value="Beta-lactam-related"/>
</dbReference>
<dbReference type="STRING" id="63186.ZOBELLIA_2267"/>